<evidence type="ECO:0000313" key="4">
    <source>
        <dbReference type="Proteomes" id="UP001054811"/>
    </source>
</evidence>
<dbReference type="RefSeq" id="WP_259611434.1">
    <property type="nucleotide sequence ID" value="NZ_CP091139.2"/>
</dbReference>
<feature type="domain" description="BetI-type transcriptional repressor C-terminal" evidence="2">
    <location>
        <begin position="13"/>
        <end position="71"/>
    </location>
</feature>
<dbReference type="SUPFAM" id="SSF48498">
    <property type="entry name" value="Tetracyclin repressor-like, C-terminal domain"/>
    <property type="match status" value="1"/>
</dbReference>
<feature type="region of interest" description="Disordered" evidence="1">
    <location>
        <begin position="79"/>
        <end position="106"/>
    </location>
</feature>
<reference evidence="3" key="1">
    <citation type="submission" date="2022-01" db="EMBL/GenBank/DDBJ databases">
        <title>Microbacterium eymi and Microbacterium rhizovicinus sp. nov., isolated from the rhizospheric soil of Elymus tsukushiensis, a plant native to the Dokdo Islands, Republic of Korea.</title>
        <authorList>
            <person name="Hwang Y.J."/>
        </authorList>
    </citation>
    <scope>NUCLEOTIDE SEQUENCE</scope>
    <source>
        <strain evidence="3">KUDC0405</strain>
    </source>
</reference>
<sequence>MLFATVLGRDHDDITLVWVDAWSLGRINPALAAAIDEHMAGWQSFIAGIVRGGRGGGEFQTDDPDAVAWQAARDDRRALGACADPRDRRRGVRAPSRTGERDPRRR</sequence>
<organism evidence="3 4">
    <name type="scientific">Microbacterium elymi</name>
    <dbReference type="NCBI Taxonomy" id="2909587"/>
    <lineage>
        <taxon>Bacteria</taxon>
        <taxon>Bacillati</taxon>
        <taxon>Actinomycetota</taxon>
        <taxon>Actinomycetes</taxon>
        <taxon>Micrococcales</taxon>
        <taxon>Microbacteriaceae</taxon>
        <taxon>Microbacterium</taxon>
    </lineage>
</organism>
<gene>
    <name evidence="3" type="ORF">L2X98_31370</name>
</gene>
<dbReference type="Gene3D" id="1.10.357.10">
    <property type="entry name" value="Tetracycline Repressor, domain 2"/>
    <property type="match status" value="1"/>
</dbReference>
<dbReference type="EMBL" id="CP091139">
    <property type="protein sequence ID" value="UUT34901.1"/>
    <property type="molecule type" value="Genomic_DNA"/>
</dbReference>
<protein>
    <submittedName>
        <fullName evidence="3">TetR family transcriptional regulator C-terminal domain-containing protein</fullName>
    </submittedName>
</protein>
<dbReference type="InterPro" id="IPR036271">
    <property type="entry name" value="Tet_transcr_reg_TetR-rel_C_sf"/>
</dbReference>
<evidence type="ECO:0000259" key="2">
    <source>
        <dbReference type="Pfam" id="PF13977"/>
    </source>
</evidence>
<dbReference type="Proteomes" id="UP001054811">
    <property type="component" value="Chromosome"/>
</dbReference>
<dbReference type="Pfam" id="PF13977">
    <property type="entry name" value="TetR_C_6"/>
    <property type="match status" value="1"/>
</dbReference>
<name>A0ABY5NIH6_9MICO</name>
<keyword evidence="4" id="KW-1185">Reference proteome</keyword>
<accession>A0ABY5NIH6</accession>
<evidence type="ECO:0000313" key="3">
    <source>
        <dbReference type="EMBL" id="UUT34901.1"/>
    </source>
</evidence>
<dbReference type="InterPro" id="IPR039538">
    <property type="entry name" value="BetI_C"/>
</dbReference>
<proteinExistence type="predicted"/>
<evidence type="ECO:0000256" key="1">
    <source>
        <dbReference type="SAM" id="MobiDB-lite"/>
    </source>
</evidence>